<dbReference type="InterPro" id="IPR001021">
    <property type="entry name" value="Ribosomal_bL25_long"/>
</dbReference>
<dbReference type="Pfam" id="PF01386">
    <property type="entry name" value="Ribosomal_L25p"/>
    <property type="match status" value="1"/>
</dbReference>
<evidence type="ECO:0000256" key="2">
    <source>
        <dbReference type="ARBA" id="ARBA00022884"/>
    </source>
</evidence>
<organism evidence="9 10">
    <name type="scientific">Methylophilus luteus</name>
    <dbReference type="NCBI Taxonomy" id="640108"/>
    <lineage>
        <taxon>Bacteria</taxon>
        <taxon>Pseudomonadati</taxon>
        <taxon>Pseudomonadota</taxon>
        <taxon>Betaproteobacteria</taxon>
        <taxon>Nitrosomonadales</taxon>
        <taxon>Methylophilaceae</taxon>
        <taxon>Methylophilus</taxon>
    </lineage>
</organism>
<dbReference type="InterPro" id="IPR020056">
    <property type="entry name" value="Rbsml_bL25/Gln-tRNA_synth_N"/>
</dbReference>
<name>A0ABW3F4F6_9PROT</name>
<keyword evidence="3 5" id="KW-0689">Ribosomal protein</keyword>
<evidence type="ECO:0000256" key="1">
    <source>
        <dbReference type="ARBA" id="ARBA00022730"/>
    </source>
</evidence>
<dbReference type="InterPro" id="IPR011035">
    <property type="entry name" value="Ribosomal_bL25/Gln-tRNA_synth"/>
</dbReference>
<dbReference type="InterPro" id="IPR020930">
    <property type="entry name" value="Ribosomal_uL5_bac-type"/>
</dbReference>
<sequence length="206" mass="22380">MSIEIKAVKRDVKGTGASRRLRRAGNVPGVVYGGDKPAVSIEFDHKELFLQFRHEAFHASILSLVLDGKAESVLLRDYQLHPVRNTIQHIDFQRVSASEKIHVKVPFHFVNEDAAPGVKLGGGSISHIQTEADISCLAKDLPEFIEIDLSKLETGHSVHLSEVKLPKGVEFVQLAHGDDAAIATILKPRGGDDSAEAETPEAPAAE</sequence>
<comment type="similarity">
    <text evidence="5">Belongs to the bacterial ribosomal protein bL25 family. CTC subfamily.</text>
</comment>
<evidence type="ECO:0000259" key="7">
    <source>
        <dbReference type="Pfam" id="PF01386"/>
    </source>
</evidence>
<feature type="domain" description="Large ribosomal subunit protein bL25 beta" evidence="8">
    <location>
        <begin position="100"/>
        <end position="189"/>
    </location>
</feature>
<keyword evidence="4 5" id="KW-0687">Ribonucleoprotein</keyword>
<dbReference type="Gene3D" id="2.170.120.20">
    <property type="entry name" value="Ribosomal protein L25, beta domain"/>
    <property type="match status" value="1"/>
</dbReference>
<reference evidence="10" key="1">
    <citation type="journal article" date="2019" name="Int. J. Syst. Evol. Microbiol.">
        <title>The Global Catalogue of Microorganisms (GCM) 10K type strain sequencing project: providing services to taxonomists for standard genome sequencing and annotation.</title>
        <authorList>
            <consortium name="The Broad Institute Genomics Platform"/>
            <consortium name="The Broad Institute Genome Sequencing Center for Infectious Disease"/>
            <person name="Wu L."/>
            <person name="Ma J."/>
        </authorList>
    </citation>
    <scope>NUCLEOTIDE SEQUENCE [LARGE SCALE GENOMIC DNA]</scope>
    <source>
        <strain evidence="10">CCUG 58412</strain>
    </source>
</reference>
<keyword evidence="1 5" id="KW-0699">rRNA-binding</keyword>
<dbReference type="NCBIfam" id="NF004128">
    <property type="entry name" value="PRK05618.1-2"/>
    <property type="match status" value="1"/>
</dbReference>
<dbReference type="EMBL" id="JBHTKB010000001">
    <property type="protein sequence ID" value="MFD0913329.1"/>
    <property type="molecule type" value="Genomic_DNA"/>
</dbReference>
<comment type="function">
    <text evidence="5">This is one of the proteins that binds to the 5S RNA in the ribosome where it forms part of the central protuberance.</text>
</comment>
<gene>
    <name evidence="5" type="primary">rplY</name>
    <name evidence="5" type="synonym">ctc</name>
    <name evidence="9" type="ORF">ACFQ1Z_07205</name>
</gene>
<dbReference type="GO" id="GO:0005840">
    <property type="term" value="C:ribosome"/>
    <property type="evidence" value="ECO:0007669"/>
    <property type="project" value="UniProtKB-KW"/>
</dbReference>
<evidence type="ECO:0000256" key="6">
    <source>
        <dbReference type="SAM" id="MobiDB-lite"/>
    </source>
</evidence>
<protein>
    <recommendedName>
        <fullName evidence="5">Large ribosomal subunit protein bL25</fullName>
    </recommendedName>
    <alternativeName>
        <fullName evidence="5">General stress protein CTC</fullName>
    </alternativeName>
</protein>
<dbReference type="RefSeq" id="WP_379056651.1">
    <property type="nucleotide sequence ID" value="NZ_JBHTKB010000001.1"/>
</dbReference>
<accession>A0ABW3F4F6</accession>
<dbReference type="InterPro" id="IPR020057">
    <property type="entry name" value="Ribosomal_bL25_b-dom"/>
</dbReference>
<evidence type="ECO:0000313" key="9">
    <source>
        <dbReference type="EMBL" id="MFD0913329.1"/>
    </source>
</evidence>
<dbReference type="Gene3D" id="2.40.240.10">
    <property type="entry name" value="Ribosomal Protein L25, Chain P"/>
    <property type="match status" value="1"/>
</dbReference>
<dbReference type="NCBIfam" id="TIGR00731">
    <property type="entry name" value="bL25_bact_ctc"/>
    <property type="match status" value="1"/>
</dbReference>
<dbReference type="CDD" id="cd00495">
    <property type="entry name" value="Ribosomal_L25_TL5_CTC"/>
    <property type="match status" value="1"/>
</dbReference>
<evidence type="ECO:0000259" key="8">
    <source>
        <dbReference type="Pfam" id="PF14693"/>
    </source>
</evidence>
<dbReference type="InterPro" id="IPR037121">
    <property type="entry name" value="Ribosomal_bL25_C"/>
</dbReference>
<comment type="caution">
    <text evidence="9">The sequence shown here is derived from an EMBL/GenBank/DDBJ whole genome shotgun (WGS) entry which is preliminary data.</text>
</comment>
<dbReference type="SUPFAM" id="SSF50715">
    <property type="entry name" value="Ribosomal protein L25-like"/>
    <property type="match status" value="1"/>
</dbReference>
<keyword evidence="2 5" id="KW-0694">RNA-binding</keyword>
<dbReference type="Pfam" id="PF14693">
    <property type="entry name" value="Ribosomal_TL5_C"/>
    <property type="match status" value="1"/>
</dbReference>
<dbReference type="PANTHER" id="PTHR33284:SF1">
    <property type="entry name" value="RIBOSOMAL PROTEIN L25_GLN-TRNA SYNTHETASE, ANTI-CODON-BINDING DOMAIN-CONTAINING PROTEIN"/>
    <property type="match status" value="1"/>
</dbReference>
<evidence type="ECO:0000313" key="10">
    <source>
        <dbReference type="Proteomes" id="UP001597128"/>
    </source>
</evidence>
<dbReference type="Proteomes" id="UP001597128">
    <property type="component" value="Unassembled WGS sequence"/>
</dbReference>
<dbReference type="InterPro" id="IPR020055">
    <property type="entry name" value="Ribosomal_bL25_short"/>
</dbReference>
<evidence type="ECO:0000256" key="5">
    <source>
        <dbReference type="HAMAP-Rule" id="MF_01334"/>
    </source>
</evidence>
<comment type="subunit">
    <text evidence="5">Part of the 50S ribosomal subunit; part of the 5S rRNA/L5/L18/L25 subcomplex. Contacts the 5S rRNA. Binds to the 5S rRNA independently of L5 and L18.</text>
</comment>
<dbReference type="NCBIfam" id="NF004612">
    <property type="entry name" value="PRK05943.1"/>
    <property type="match status" value="1"/>
</dbReference>
<feature type="region of interest" description="Disordered" evidence="6">
    <location>
        <begin position="187"/>
        <end position="206"/>
    </location>
</feature>
<dbReference type="HAMAP" id="MF_01334">
    <property type="entry name" value="Ribosomal_bL25_CTC"/>
    <property type="match status" value="1"/>
</dbReference>
<feature type="domain" description="Large ribosomal subunit protein bL25 L25" evidence="7">
    <location>
        <begin position="5"/>
        <end position="92"/>
    </location>
</feature>
<proteinExistence type="inferred from homology"/>
<keyword evidence="10" id="KW-1185">Reference proteome</keyword>
<dbReference type="InterPro" id="IPR029751">
    <property type="entry name" value="Ribosomal_L25_dom"/>
</dbReference>
<dbReference type="NCBIfam" id="NF004130">
    <property type="entry name" value="PRK05618.1-5"/>
    <property type="match status" value="1"/>
</dbReference>
<dbReference type="HAMAP" id="MF_01336">
    <property type="entry name" value="Ribosomal_bL25"/>
    <property type="match status" value="1"/>
</dbReference>
<evidence type="ECO:0000256" key="3">
    <source>
        <dbReference type="ARBA" id="ARBA00022980"/>
    </source>
</evidence>
<evidence type="ECO:0000256" key="4">
    <source>
        <dbReference type="ARBA" id="ARBA00023274"/>
    </source>
</evidence>
<dbReference type="PANTHER" id="PTHR33284">
    <property type="entry name" value="RIBOSOMAL PROTEIN L25/GLN-TRNA SYNTHETASE, ANTI-CODON-BINDING DOMAIN-CONTAINING PROTEIN"/>
    <property type="match status" value="1"/>
</dbReference>